<keyword evidence="3" id="KW-0408">Iron</keyword>
<dbReference type="EMBL" id="CP001848">
    <property type="protein sequence ID" value="ADB15561.1"/>
    <property type="molecule type" value="Genomic_DNA"/>
</dbReference>
<dbReference type="SUPFAM" id="SSF54909">
    <property type="entry name" value="Dimeric alpha+beta barrel"/>
    <property type="match status" value="1"/>
</dbReference>
<dbReference type="PROSITE" id="PS51318">
    <property type="entry name" value="TAT"/>
    <property type="match status" value="1"/>
</dbReference>
<dbReference type="KEGG" id="psl:Psta_0876"/>
<name>D2R6I3_PIRSD</name>
<evidence type="ECO:0000313" key="5">
    <source>
        <dbReference type="Proteomes" id="UP000001887"/>
    </source>
</evidence>
<gene>
    <name evidence="4" type="ordered locus">Psta_0876</name>
</gene>
<dbReference type="InterPro" id="IPR011008">
    <property type="entry name" value="Dimeric_a/b-barrel"/>
</dbReference>
<reference evidence="4 5" key="1">
    <citation type="journal article" date="2009" name="Stand. Genomic Sci.">
        <title>Complete genome sequence of Pirellula staleyi type strain (ATCC 27377).</title>
        <authorList>
            <person name="Clum A."/>
            <person name="Tindall B.J."/>
            <person name="Sikorski J."/>
            <person name="Ivanova N."/>
            <person name="Mavrommatis K."/>
            <person name="Lucas S."/>
            <person name="Glavina del Rio T."/>
            <person name="Nolan M."/>
            <person name="Chen F."/>
            <person name="Tice H."/>
            <person name="Pitluck S."/>
            <person name="Cheng J.F."/>
            <person name="Chertkov O."/>
            <person name="Brettin T."/>
            <person name="Han C."/>
            <person name="Detter J.C."/>
            <person name="Kuske C."/>
            <person name="Bruce D."/>
            <person name="Goodwin L."/>
            <person name="Ovchinikova G."/>
            <person name="Pati A."/>
            <person name="Mikhailova N."/>
            <person name="Chen A."/>
            <person name="Palaniappan K."/>
            <person name="Land M."/>
            <person name="Hauser L."/>
            <person name="Chang Y.J."/>
            <person name="Jeffries C.D."/>
            <person name="Chain P."/>
            <person name="Rohde M."/>
            <person name="Goker M."/>
            <person name="Bristow J."/>
            <person name="Eisen J.A."/>
            <person name="Markowitz V."/>
            <person name="Hugenholtz P."/>
            <person name="Kyrpides N.C."/>
            <person name="Klenk H.P."/>
            <person name="Lapidus A."/>
        </authorList>
    </citation>
    <scope>NUCLEOTIDE SEQUENCE [LARGE SCALE GENOMIC DNA]</scope>
    <source>
        <strain evidence="5">ATCC 27377 / DSM 6068 / ICPB 4128</strain>
    </source>
</reference>
<accession>D2R6I3</accession>
<evidence type="ECO:0008006" key="6">
    <source>
        <dbReference type="Google" id="ProtNLM"/>
    </source>
</evidence>
<keyword evidence="1" id="KW-0349">Heme</keyword>
<dbReference type="InterPro" id="IPR010644">
    <property type="entry name" value="ChdC/CLD"/>
</dbReference>
<evidence type="ECO:0000313" key="4">
    <source>
        <dbReference type="EMBL" id="ADB15561.1"/>
    </source>
</evidence>
<dbReference type="AlphaFoldDB" id="D2R6I3"/>
<dbReference type="Pfam" id="PF06778">
    <property type="entry name" value="Chlor_dismutase"/>
    <property type="match status" value="1"/>
</dbReference>
<organism evidence="4 5">
    <name type="scientific">Pirellula staleyi (strain ATCC 27377 / DSM 6068 / ICPB 4128)</name>
    <name type="common">Pirella staleyi</name>
    <dbReference type="NCBI Taxonomy" id="530564"/>
    <lineage>
        <taxon>Bacteria</taxon>
        <taxon>Pseudomonadati</taxon>
        <taxon>Planctomycetota</taxon>
        <taxon>Planctomycetia</taxon>
        <taxon>Pirellulales</taxon>
        <taxon>Pirellulaceae</taxon>
        <taxon>Pirellula</taxon>
    </lineage>
</organism>
<dbReference type="Gene3D" id="3.30.70.3420">
    <property type="match status" value="1"/>
</dbReference>
<dbReference type="GO" id="GO:0016491">
    <property type="term" value="F:oxidoreductase activity"/>
    <property type="evidence" value="ECO:0007669"/>
    <property type="project" value="InterPro"/>
</dbReference>
<protein>
    <recommendedName>
        <fullName evidence="6">Chlorite dismutase</fullName>
    </recommendedName>
</protein>
<keyword evidence="2" id="KW-0479">Metal-binding</keyword>
<dbReference type="HOGENOM" id="CLU_095674_0_0_0"/>
<dbReference type="GO" id="GO:0020037">
    <property type="term" value="F:heme binding"/>
    <property type="evidence" value="ECO:0007669"/>
    <property type="project" value="InterPro"/>
</dbReference>
<dbReference type="InterPro" id="IPR006311">
    <property type="entry name" value="TAT_signal"/>
</dbReference>
<dbReference type="GO" id="GO:0046872">
    <property type="term" value="F:metal ion binding"/>
    <property type="evidence" value="ECO:0007669"/>
    <property type="project" value="UniProtKB-KW"/>
</dbReference>
<dbReference type="eggNOG" id="ENOG50309RD">
    <property type="taxonomic scope" value="Bacteria"/>
</dbReference>
<proteinExistence type="predicted"/>
<evidence type="ECO:0000256" key="2">
    <source>
        <dbReference type="ARBA" id="ARBA00022723"/>
    </source>
</evidence>
<dbReference type="STRING" id="530564.Psta_0876"/>
<evidence type="ECO:0000256" key="1">
    <source>
        <dbReference type="ARBA" id="ARBA00022617"/>
    </source>
</evidence>
<dbReference type="Proteomes" id="UP000001887">
    <property type="component" value="Chromosome"/>
</dbReference>
<keyword evidence="5" id="KW-1185">Reference proteome</keyword>
<evidence type="ECO:0000256" key="3">
    <source>
        <dbReference type="ARBA" id="ARBA00023004"/>
    </source>
</evidence>
<sequence>MAPASENPEPGAPDHPRRQFLSTAMAVSAVLTAATSLPGTEPMPSTPANQNPRLFSFVGSDVGTWKVTSQRTIVGEALPSVARVEVVAGDVAAAESGWVLRGATSHERYVTRSEKNELLRKQVALGRAEATSGAILPIRKNDKWWALTQEERRAIFEETSHHIAIGMKYLPAVARRLHHCRDLSRVEPFDFITLFDFAPADSSAFDDMLTSLRATEEWKYIDREIDIRLERQQS</sequence>